<dbReference type="Proteomes" id="UP001161422">
    <property type="component" value="Unassembled WGS sequence"/>
</dbReference>
<organism evidence="1 2">
    <name type="scientific">Paraferrimonas sedimenticola</name>
    <dbReference type="NCBI Taxonomy" id="375674"/>
    <lineage>
        <taxon>Bacteria</taxon>
        <taxon>Pseudomonadati</taxon>
        <taxon>Pseudomonadota</taxon>
        <taxon>Gammaproteobacteria</taxon>
        <taxon>Alteromonadales</taxon>
        <taxon>Ferrimonadaceae</taxon>
        <taxon>Paraferrimonas</taxon>
    </lineage>
</organism>
<dbReference type="NCBIfam" id="NF040519">
    <property type="entry name" value="Sbal_3080_fam"/>
    <property type="match status" value="1"/>
</dbReference>
<evidence type="ECO:0000313" key="2">
    <source>
        <dbReference type="Proteomes" id="UP001161422"/>
    </source>
</evidence>
<proteinExistence type="predicted"/>
<dbReference type="EMBL" id="BSNC01000005">
    <property type="protein sequence ID" value="GLP97044.1"/>
    <property type="molecule type" value="Genomic_DNA"/>
</dbReference>
<protein>
    <submittedName>
        <fullName evidence="1">Uncharacterized protein</fullName>
    </submittedName>
</protein>
<evidence type="ECO:0000313" key="1">
    <source>
        <dbReference type="EMBL" id="GLP97044.1"/>
    </source>
</evidence>
<sequence>MLANGADLCVVRNPEVRQGFLDQYEAVLRSKNISYRIVSEQAVPQSCQWTSTYEAHWRWDLALYMAYAEIKVFQNGSLEGVAKYDATRGSGNFSKFIDAEPKIRELVNQLINI</sequence>
<keyword evidence="2" id="KW-1185">Reference proteome</keyword>
<reference evidence="1" key="1">
    <citation type="journal article" date="2014" name="Int. J. Syst. Evol. Microbiol.">
        <title>Complete genome sequence of Corynebacterium casei LMG S-19264T (=DSM 44701T), isolated from a smear-ripened cheese.</title>
        <authorList>
            <consortium name="US DOE Joint Genome Institute (JGI-PGF)"/>
            <person name="Walter F."/>
            <person name="Albersmeier A."/>
            <person name="Kalinowski J."/>
            <person name="Ruckert C."/>
        </authorList>
    </citation>
    <scope>NUCLEOTIDE SEQUENCE</scope>
    <source>
        <strain evidence="1">NBRC 101628</strain>
    </source>
</reference>
<reference evidence="1" key="2">
    <citation type="submission" date="2023-01" db="EMBL/GenBank/DDBJ databases">
        <title>Draft genome sequence of Paraferrimonas sedimenticola strain NBRC 101628.</title>
        <authorList>
            <person name="Sun Q."/>
            <person name="Mori K."/>
        </authorList>
    </citation>
    <scope>NUCLEOTIDE SEQUENCE</scope>
    <source>
        <strain evidence="1">NBRC 101628</strain>
    </source>
</reference>
<name>A0AA37VZ72_9GAMM</name>
<accession>A0AA37VZ72</accession>
<gene>
    <name evidence="1" type="ORF">GCM10007895_23500</name>
</gene>
<comment type="caution">
    <text evidence="1">The sequence shown here is derived from an EMBL/GenBank/DDBJ whole genome shotgun (WGS) entry which is preliminary data.</text>
</comment>
<dbReference type="AlphaFoldDB" id="A0AA37VZ72"/>